<dbReference type="EMBL" id="FNPK01000008">
    <property type="protein sequence ID" value="SDY34641.1"/>
    <property type="molecule type" value="Genomic_DNA"/>
</dbReference>
<organism evidence="2 3">
    <name type="scientific">Acinetobacter kyonggiensis</name>
    <dbReference type="NCBI Taxonomy" id="595670"/>
    <lineage>
        <taxon>Bacteria</taxon>
        <taxon>Pseudomonadati</taxon>
        <taxon>Pseudomonadota</taxon>
        <taxon>Gammaproteobacteria</taxon>
        <taxon>Moraxellales</taxon>
        <taxon>Moraxellaceae</taxon>
        <taxon>Acinetobacter</taxon>
    </lineage>
</organism>
<name>A0A1H3J3W8_9GAMM</name>
<dbReference type="Proteomes" id="UP000199035">
    <property type="component" value="Unassembled WGS sequence"/>
</dbReference>
<reference evidence="3" key="1">
    <citation type="submission" date="2016-10" db="EMBL/GenBank/DDBJ databases">
        <authorList>
            <person name="Varghese N."/>
            <person name="Submissions S."/>
        </authorList>
    </citation>
    <scope>NUCLEOTIDE SEQUENCE [LARGE SCALE GENOMIC DNA]</scope>
    <source>
        <strain evidence="3">ANC 5109</strain>
    </source>
</reference>
<sequence>MPKIFLILALATCTVFGWMFYQYSVQQDELSQIKDYQTVLYEKAELIYQQAQDWSKPIDINVSDNHLQGDYKVMADFVLSDMIQNAEARNQYLRELKALHWDQFLNIDRLEKDRKQNFIETEQMLKQVHLLTAQYQQQTQQREEDTLDRAKHLSIKANLRHQLADSLRESRDSDQTHALFALELQILSKADALFEILKNNKWQKNQQTFMFYEDQPLKQFNALYGEILQLNAEIEQIKKQNRKAIEQRL</sequence>
<gene>
    <name evidence="2" type="ORF">SAMN05421643_10825</name>
</gene>
<evidence type="ECO:0000313" key="2">
    <source>
        <dbReference type="EMBL" id="SDY34641.1"/>
    </source>
</evidence>
<keyword evidence="3" id="KW-1185">Reference proteome</keyword>
<dbReference type="RefSeq" id="WP_092689507.1">
    <property type="nucleotide sequence ID" value="NZ_FNPK01000008.1"/>
</dbReference>
<evidence type="ECO:0000256" key="1">
    <source>
        <dbReference type="SAM" id="Coils"/>
    </source>
</evidence>
<keyword evidence="1" id="KW-0175">Coiled coil</keyword>
<feature type="coiled-coil region" evidence="1">
    <location>
        <begin position="220"/>
        <end position="247"/>
    </location>
</feature>
<dbReference type="STRING" id="595670.SAMN05421643_10825"/>
<proteinExistence type="predicted"/>
<dbReference type="AlphaFoldDB" id="A0A1H3J3W8"/>
<protein>
    <submittedName>
        <fullName evidence="2">Uncharacterized protein</fullName>
    </submittedName>
</protein>
<accession>A0A1H3J3W8</accession>
<evidence type="ECO:0000313" key="3">
    <source>
        <dbReference type="Proteomes" id="UP000199035"/>
    </source>
</evidence>